<keyword evidence="1 6" id="KW-0963">Cytoplasm</keyword>
<dbReference type="InterPro" id="IPR012340">
    <property type="entry name" value="NA-bd_OB-fold"/>
</dbReference>
<dbReference type="GO" id="GO:0048476">
    <property type="term" value="C:Holliday junction resolvase complex"/>
    <property type="evidence" value="ECO:0007669"/>
    <property type="project" value="UniProtKB-UniRule"/>
</dbReference>
<evidence type="ECO:0000313" key="9">
    <source>
        <dbReference type="Proteomes" id="UP000661691"/>
    </source>
</evidence>
<dbReference type="RefSeq" id="WP_191138377.1">
    <property type="nucleotide sequence ID" value="NZ_JACXAG020000001.1"/>
</dbReference>
<dbReference type="GO" id="GO:0006310">
    <property type="term" value="P:DNA recombination"/>
    <property type="evidence" value="ECO:0007669"/>
    <property type="project" value="UniProtKB-UniRule"/>
</dbReference>
<evidence type="ECO:0000259" key="7">
    <source>
        <dbReference type="SMART" id="SM00278"/>
    </source>
</evidence>
<dbReference type="Pfam" id="PF01330">
    <property type="entry name" value="RuvA_N"/>
    <property type="match status" value="1"/>
</dbReference>
<evidence type="ECO:0000256" key="6">
    <source>
        <dbReference type="HAMAP-Rule" id="MF_00031"/>
    </source>
</evidence>
<keyword evidence="2 6" id="KW-0227">DNA damage</keyword>
<organism evidence="8 9">
    <name type="scientific">Polycladospora coralii</name>
    <dbReference type="NCBI Taxonomy" id="2771432"/>
    <lineage>
        <taxon>Bacteria</taxon>
        <taxon>Bacillati</taxon>
        <taxon>Bacillota</taxon>
        <taxon>Bacilli</taxon>
        <taxon>Bacillales</taxon>
        <taxon>Thermoactinomycetaceae</taxon>
        <taxon>Polycladospora</taxon>
    </lineage>
</organism>
<dbReference type="GO" id="GO:0005524">
    <property type="term" value="F:ATP binding"/>
    <property type="evidence" value="ECO:0007669"/>
    <property type="project" value="InterPro"/>
</dbReference>
<evidence type="ECO:0000313" key="8">
    <source>
        <dbReference type="EMBL" id="MBD1371733.1"/>
    </source>
</evidence>
<dbReference type="GO" id="GO:0005737">
    <property type="term" value="C:cytoplasm"/>
    <property type="evidence" value="ECO:0007669"/>
    <property type="project" value="UniProtKB-SubCell"/>
</dbReference>
<dbReference type="InterPro" id="IPR036267">
    <property type="entry name" value="RuvA_C_sf"/>
</dbReference>
<keyword evidence="3 6" id="KW-0238">DNA-binding</keyword>
<comment type="similarity">
    <text evidence="6">Belongs to the RuvA family.</text>
</comment>
<dbReference type="GO" id="GO:0000400">
    <property type="term" value="F:four-way junction DNA binding"/>
    <property type="evidence" value="ECO:0007669"/>
    <property type="project" value="UniProtKB-UniRule"/>
</dbReference>
<evidence type="ECO:0000256" key="1">
    <source>
        <dbReference type="ARBA" id="ARBA00022490"/>
    </source>
</evidence>
<name>A0A926NE18_9BACL</name>
<evidence type="ECO:0000256" key="3">
    <source>
        <dbReference type="ARBA" id="ARBA00023125"/>
    </source>
</evidence>
<proteinExistence type="inferred from homology"/>
<keyword evidence="5 6" id="KW-0234">DNA repair</keyword>
<dbReference type="AlphaFoldDB" id="A0A926NE18"/>
<comment type="domain">
    <text evidence="6">Has three domains with a flexible linker between the domains II and III and assumes an 'L' shape. Domain III is highly mobile and contacts RuvB.</text>
</comment>
<feature type="domain" description="Helix-hairpin-helix DNA-binding motif class 1" evidence="7">
    <location>
        <begin position="70"/>
        <end position="89"/>
    </location>
</feature>
<dbReference type="InterPro" id="IPR010994">
    <property type="entry name" value="RuvA_2-like"/>
</dbReference>
<sequence>MIEFINGKVHYLGSDYVAVAVNGVGYQVYVANLFRFEEGSDVFLFTHQVVREDAQLLYGFITVEERDLFRLLLEVSGIGPKAAIAMLANGKPEEVVRAIQLEDLKYLTKMPGIGKKTAQRIVLDIQDKLKKRGWENRFAHDLITKSDLSRANERDVVDALIALGYTEEEASEATARVVEFIVVDSISTEEWIKLALQKSMVK</sequence>
<dbReference type="SUPFAM" id="SSF50249">
    <property type="entry name" value="Nucleic acid-binding proteins"/>
    <property type="match status" value="1"/>
</dbReference>
<dbReference type="CDD" id="cd14332">
    <property type="entry name" value="UBA_RuvA_C"/>
    <property type="match status" value="1"/>
</dbReference>
<dbReference type="Pfam" id="PF07499">
    <property type="entry name" value="RuvA_C"/>
    <property type="match status" value="1"/>
</dbReference>
<gene>
    <name evidence="6 8" type="primary">ruvA</name>
    <name evidence="8" type="ORF">IC620_05085</name>
</gene>
<evidence type="ECO:0000256" key="4">
    <source>
        <dbReference type="ARBA" id="ARBA00023172"/>
    </source>
</evidence>
<evidence type="ECO:0000256" key="2">
    <source>
        <dbReference type="ARBA" id="ARBA00022763"/>
    </source>
</evidence>
<dbReference type="GO" id="GO:0009379">
    <property type="term" value="C:Holliday junction helicase complex"/>
    <property type="evidence" value="ECO:0007669"/>
    <property type="project" value="InterPro"/>
</dbReference>
<reference evidence="8" key="1">
    <citation type="submission" date="2020-09" db="EMBL/GenBank/DDBJ databases">
        <title>A novel bacterium of genus Hazenella, isolated from South China Sea.</title>
        <authorList>
            <person name="Huang H."/>
            <person name="Mo K."/>
            <person name="Hu Y."/>
        </authorList>
    </citation>
    <scope>NUCLEOTIDE SEQUENCE</scope>
    <source>
        <strain evidence="8">IB182357</strain>
    </source>
</reference>
<dbReference type="SUPFAM" id="SSF47781">
    <property type="entry name" value="RuvA domain 2-like"/>
    <property type="match status" value="1"/>
</dbReference>
<comment type="subunit">
    <text evidence="6">Homotetramer. Forms an RuvA(8)-RuvB(12)-Holliday junction (HJ) complex. HJ DNA is sandwiched between 2 RuvA tetramers; dsDNA enters through RuvA and exits via RuvB. An RuvB hexamer assembles on each DNA strand where it exits the tetramer. Each RuvB hexamer is contacted by two RuvA subunits (via domain III) on 2 adjacent RuvB subunits; this complex drives branch migration. In the full resolvosome a probable DNA-RuvA(4)-RuvB(12)-RuvC(2) complex forms which resolves the HJ.</text>
</comment>
<dbReference type="GO" id="GO:0009378">
    <property type="term" value="F:four-way junction helicase activity"/>
    <property type="evidence" value="ECO:0007669"/>
    <property type="project" value="InterPro"/>
</dbReference>
<protein>
    <recommendedName>
        <fullName evidence="6">Holliday junction branch migration complex subunit RuvA</fullName>
    </recommendedName>
</protein>
<dbReference type="Gene3D" id="1.10.8.10">
    <property type="entry name" value="DNA helicase RuvA subunit, C-terminal domain"/>
    <property type="match status" value="1"/>
</dbReference>
<comment type="caution">
    <text evidence="8">The sequence shown here is derived from an EMBL/GenBank/DDBJ whole genome shotgun (WGS) entry which is preliminary data.</text>
</comment>
<dbReference type="InterPro" id="IPR000085">
    <property type="entry name" value="RuvA"/>
</dbReference>
<accession>A0A926NE18</accession>
<dbReference type="InterPro" id="IPR013849">
    <property type="entry name" value="DNA_helicase_Holl-junc_RuvA_I"/>
</dbReference>
<dbReference type="EMBL" id="JACXAH010000005">
    <property type="protein sequence ID" value="MBD1371733.1"/>
    <property type="molecule type" value="Genomic_DNA"/>
</dbReference>
<feature type="domain" description="Helix-hairpin-helix DNA-binding motif class 1" evidence="7">
    <location>
        <begin position="105"/>
        <end position="124"/>
    </location>
</feature>
<evidence type="ECO:0000256" key="5">
    <source>
        <dbReference type="ARBA" id="ARBA00023204"/>
    </source>
</evidence>
<dbReference type="SMART" id="SM00278">
    <property type="entry name" value="HhH1"/>
    <property type="match status" value="2"/>
</dbReference>
<keyword evidence="4 6" id="KW-0233">DNA recombination</keyword>
<dbReference type="Gene3D" id="1.10.150.20">
    <property type="entry name" value="5' to 3' exonuclease, C-terminal subdomain"/>
    <property type="match status" value="1"/>
</dbReference>
<dbReference type="InterPro" id="IPR011114">
    <property type="entry name" value="RuvA_C"/>
</dbReference>
<dbReference type="InterPro" id="IPR003583">
    <property type="entry name" value="Hlx-hairpin-Hlx_DNA-bd_motif"/>
</dbReference>
<comment type="subcellular location">
    <subcellularLocation>
        <location evidence="6">Cytoplasm</location>
    </subcellularLocation>
</comment>
<dbReference type="Gene3D" id="2.40.50.140">
    <property type="entry name" value="Nucleic acid-binding proteins"/>
    <property type="match status" value="1"/>
</dbReference>
<dbReference type="HAMAP" id="MF_00031">
    <property type="entry name" value="DNA_HJ_migration_RuvA"/>
    <property type="match status" value="1"/>
</dbReference>
<comment type="caution">
    <text evidence="6">Lacks conserved residue(s) required for the propagation of feature annotation.</text>
</comment>
<dbReference type="Pfam" id="PF14520">
    <property type="entry name" value="HHH_5"/>
    <property type="match status" value="1"/>
</dbReference>
<dbReference type="GO" id="GO:0006281">
    <property type="term" value="P:DNA repair"/>
    <property type="evidence" value="ECO:0007669"/>
    <property type="project" value="UniProtKB-UniRule"/>
</dbReference>
<dbReference type="Proteomes" id="UP000661691">
    <property type="component" value="Unassembled WGS sequence"/>
</dbReference>
<keyword evidence="9" id="KW-1185">Reference proteome</keyword>
<dbReference type="SUPFAM" id="SSF46929">
    <property type="entry name" value="DNA helicase RuvA subunit, C-terminal domain"/>
    <property type="match status" value="1"/>
</dbReference>
<dbReference type="NCBIfam" id="TIGR00084">
    <property type="entry name" value="ruvA"/>
    <property type="match status" value="1"/>
</dbReference>
<feature type="region of interest" description="Domain III" evidence="6">
    <location>
        <begin position="154"/>
        <end position="202"/>
    </location>
</feature>
<comment type="function">
    <text evidence="6">The RuvA-RuvB-RuvC complex processes Holliday junction (HJ) DNA during genetic recombination and DNA repair, while the RuvA-RuvB complex plays an important role in the rescue of blocked DNA replication forks via replication fork reversal (RFR). RuvA specifically binds to HJ cruciform DNA, conferring on it an open structure. The RuvB hexamer acts as an ATP-dependent pump, pulling dsDNA into and through the RuvAB complex. HJ branch migration allows RuvC to scan DNA until it finds its consensus sequence, where it cleaves and resolves the cruciform DNA.</text>
</comment>